<comment type="caution">
    <text evidence="1">The sequence shown here is derived from an EMBL/GenBank/DDBJ whole genome shotgun (WGS) entry which is preliminary data.</text>
</comment>
<reference evidence="1" key="1">
    <citation type="submission" date="2013-05" db="EMBL/GenBank/DDBJ databases">
        <authorList>
            <person name="Yim A.K.Y."/>
            <person name="Chan T.F."/>
            <person name="Ji K.M."/>
            <person name="Liu X.Y."/>
            <person name="Zhou J.W."/>
            <person name="Li R.Q."/>
            <person name="Yang K.Y."/>
            <person name="Li J."/>
            <person name="Li M."/>
            <person name="Law P.T.W."/>
            <person name="Wu Y.L."/>
            <person name="Cai Z.L."/>
            <person name="Qin H."/>
            <person name="Bao Y."/>
            <person name="Leung R.K.K."/>
            <person name="Ng P.K.S."/>
            <person name="Zou J."/>
            <person name="Zhong X.J."/>
            <person name="Ran P.X."/>
            <person name="Zhong N.S."/>
            <person name="Liu Z.G."/>
            <person name="Tsui S.K.W."/>
        </authorList>
    </citation>
    <scope>NUCLEOTIDE SEQUENCE</scope>
    <source>
        <strain evidence="1">Derf</strain>
        <tissue evidence="1">Whole organism</tissue>
    </source>
</reference>
<dbReference type="EMBL" id="ASGP02000001">
    <property type="protein sequence ID" value="KAH9527512.1"/>
    <property type="molecule type" value="Genomic_DNA"/>
</dbReference>
<protein>
    <submittedName>
        <fullName evidence="1">Uncharacterized protein</fullName>
    </submittedName>
</protein>
<proteinExistence type="predicted"/>
<sequence length="89" mass="10562">MNIKTKNEKRKLNSSQESLHSITVYSFENELIRTEYNESNVTTVIMQMRKNIFQLCEKVDDNFANLHCRHCNLDVFSQKYTILMITTIL</sequence>
<keyword evidence="2" id="KW-1185">Reference proteome</keyword>
<accession>A0A922I8S7</accession>
<name>A0A922I8S7_DERFA</name>
<dbReference type="Proteomes" id="UP000790347">
    <property type="component" value="Unassembled WGS sequence"/>
</dbReference>
<organism evidence="1 2">
    <name type="scientific">Dermatophagoides farinae</name>
    <name type="common">American house dust mite</name>
    <dbReference type="NCBI Taxonomy" id="6954"/>
    <lineage>
        <taxon>Eukaryota</taxon>
        <taxon>Metazoa</taxon>
        <taxon>Ecdysozoa</taxon>
        <taxon>Arthropoda</taxon>
        <taxon>Chelicerata</taxon>
        <taxon>Arachnida</taxon>
        <taxon>Acari</taxon>
        <taxon>Acariformes</taxon>
        <taxon>Sarcoptiformes</taxon>
        <taxon>Astigmata</taxon>
        <taxon>Psoroptidia</taxon>
        <taxon>Analgoidea</taxon>
        <taxon>Pyroglyphidae</taxon>
        <taxon>Dermatophagoidinae</taxon>
        <taxon>Dermatophagoides</taxon>
    </lineage>
</organism>
<dbReference type="AlphaFoldDB" id="A0A922I8S7"/>
<reference evidence="1" key="2">
    <citation type="journal article" date="2022" name="Res Sq">
        <title>Comparative Genomics Reveals Insights into the Divergent Evolution of Astigmatic Mites and Household Pest Adaptations.</title>
        <authorList>
            <person name="Xiong Q."/>
            <person name="Wan A.T.-Y."/>
            <person name="Liu X.-Y."/>
            <person name="Fung C.S.-H."/>
            <person name="Xiao X."/>
            <person name="Malainual N."/>
            <person name="Hou J."/>
            <person name="Wang L."/>
            <person name="Wang M."/>
            <person name="Yang K."/>
            <person name="Cui Y."/>
            <person name="Leung E."/>
            <person name="Nong W."/>
            <person name="Shin S.-K."/>
            <person name="Au S."/>
            <person name="Jeong K.Y."/>
            <person name="Chew F.T."/>
            <person name="Hui J."/>
            <person name="Leung T.F."/>
            <person name="Tungtrongchitr A."/>
            <person name="Zhong N."/>
            <person name="Liu Z."/>
            <person name="Tsui S."/>
        </authorList>
    </citation>
    <scope>NUCLEOTIDE SEQUENCE</scope>
    <source>
        <strain evidence="1">Derf</strain>
        <tissue evidence="1">Whole organism</tissue>
    </source>
</reference>
<evidence type="ECO:0000313" key="1">
    <source>
        <dbReference type="EMBL" id="KAH9527512.1"/>
    </source>
</evidence>
<evidence type="ECO:0000313" key="2">
    <source>
        <dbReference type="Proteomes" id="UP000790347"/>
    </source>
</evidence>
<gene>
    <name evidence="1" type="ORF">DERF_001523</name>
</gene>